<keyword evidence="1" id="KW-0732">Signal</keyword>
<feature type="signal peptide" evidence="1">
    <location>
        <begin position="1"/>
        <end position="21"/>
    </location>
</feature>
<organism evidence="2">
    <name type="scientific">Acidicaldus sp</name>
    <dbReference type="NCBI Taxonomy" id="1872105"/>
    <lineage>
        <taxon>Bacteria</taxon>
        <taxon>Pseudomonadati</taxon>
        <taxon>Pseudomonadota</taxon>
        <taxon>Alphaproteobacteria</taxon>
        <taxon>Acetobacterales</taxon>
        <taxon>Acetobacteraceae</taxon>
        <taxon>Acidicaldus</taxon>
    </lineage>
</organism>
<gene>
    <name evidence="2" type="ORF">ENY07_04545</name>
</gene>
<dbReference type="AlphaFoldDB" id="A0A8J4HAV2"/>
<accession>A0A8J4HAV2</accession>
<dbReference type="EMBL" id="DTQM01000088">
    <property type="protein sequence ID" value="HGC42481.1"/>
    <property type="molecule type" value="Genomic_DNA"/>
</dbReference>
<sequence>MSRHLVWLAAFACGASVAAHADETPRLIPARDVDVTYQALIGGKMVRERVRWLAADEIERIDVPGRAYMLIDHRNHRTDIVDAKTRSVIETVNPLAGEIADLKDAQFTRLGAERVAKHDCMAWKAVLPGAVTRELCLTEEGVLLREKNDDQTVIEAVKVRFGQLSAKLFDIPLNYQAAPNGNLIAIPPYGP</sequence>
<feature type="chain" id="PRO_5035191664" description="DUF4412 domain-containing protein" evidence="1">
    <location>
        <begin position="22"/>
        <end position="191"/>
    </location>
</feature>
<evidence type="ECO:0008006" key="3">
    <source>
        <dbReference type="Google" id="ProtNLM"/>
    </source>
</evidence>
<reference evidence="2" key="1">
    <citation type="journal article" date="2020" name="mSystems">
        <title>Genome- and Community-Level Interaction Insights into Carbon Utilization and Element Cycling Functions of Hydrothermarchaeota in Hydrothermal Sediment.</title>
        <authorList>
            <person name="Zhou Z."/>
            <person name="Liu Y."/>
            <person name="Xu W."/>
            <person name="Pan J."/>
            <person name="Luo Z.H."/>
            <person name="Li M."/>
        </authorList>
    </citation>
    <scope>NUCLEOTIDE SEQUENCE</scope>
    <source>
        <strain evidence="2">SpSt-997</strain>
    </source>
</reference>
<name>A0A8J4HAV2_9PROT</name>
<evidence type="ECO:0000256" key="1">
    <source>
        <dbReference type="SAM" id="SignalP"/>
    </source>
</evidence>
<proteinExistence type="predicted"/>
<protein>
    <recommendedName>
        <fullName evidence="3">DUF4412 domain-containing protein</fullName>
    </recommendedName>
</protein>
<comment type="caution">
    <text evidence="2">The sequence shown here is derived from an EMBL/GenBank/DDBJ whole genome shotgun (WGS) entry which is preliminary data.</text>
</comment>
<evidence type="ECO:0000313" key="2">
    <source>
        <dbReference type="EMBL" id="HGC42481.1"/>
    </source>
</evidence>